<evidence type="ECO:0000313" key="3">
    <source>
        <dbReference type="Proteomes" id="UP000054324"/>
    </source>
</evidence>
<gene>
    <name evidence="2" type="ORF">T265_01978</name>
</gene>
<keyword evidence="3" id="KW-1185">Reference proteome</keyword>
<accession>A0A075AIM5</accession>
<evidence type="ECO:0000256" key="1">
    <source>
        <dbReference type="SAM" id="MobiDB-lite"/>
    </source>
</evidence>
<dbReference type="Proteomes" id="UP000054324">
    <property type="component" value="Unassembled WGS sequence"/>
</dbReference>
<dbReference type="EMBL" id="KL596640">
    <property type="protein sequence ID" value="KER31894.1"/>
    <property type="molecule type" value="Genomic_DNA"/>
</dbReference>
<dbReference type="GeneID" id="20316166"/>
<feature type="compositionally biased region" description="Acidic residues" evidence="1">
    <location>
        <begin position="217"/>
        <end position="229"/>
    </location>
</feature>
<sequence>MLVFHDCIPRKSLKRQIVKSLRKDRELWWTSKAREMENAFATGNSRVLYQLIRSTGPRKATVSETINEKDGSSIHWQKRRLERWAEHSEEQFSWPPAIQPVEIVHTGKWNVNLDHPSEGEIRYEVAALKREKAPGPDGLYPALFKEGRNSLVTHLTKLIGTMWDEEQVPSEWGMSTVIPIFKKGTRTLCENHRDISLDEEVECEDILMYLSISPEVDNPDDLSGGEDQGELLSSGAGVKKRADSPSGRSSEPPNKQMKRKEQCNAPVAPTININLPGSHTDELLVRRHHI</sequence>
<evidence type="ECO:0008006" key="4">
    <source>
        <dbReference type="Google" id="ProtNLM"/>
    </source>
</evidence>
<dbReference type="STRING" id="6198.A0A075AIM5"/>
<reference evidence="2 3" key="1">
    <citation type="submission" date="2013-11" db="EMBL/GenBank/DDBJ databases">
        <title>Opisthorchis viverrini - life in the bile duct.</title>
        <authorList>
            <person name="Young N.D."/>
            <person name="Nagarajan N."/>
            <person name="Lin S.J."/>
            <person name="Korhonen P.K."/>
            <person name="Jex A.R."/>
            <person name="Hall R.S."/>
            <person name="Safavi-Hemami H."/>
            <person name="Kaewkong W."/>
            <person name="Bertrand D."/>
            <person name="Gao S."/>
            <person name="Seet Q."/>
            <person name="Wongkham S."/>
            <person name="Teh B.T."/>
            <person name="Wongkham C."/>
            <person name="Intapan P.M."/>
            <person name="Maleewong W."/>
            <person name="Yang X."/>
            <person name="Hu M."/>
            <person name="Wang Z."/>
            <person name="Hofmann A."/>
            <person name="Sternberg P.W."/>
            <person name="Tan P."/>
            <person name="Wang J."/>
            <person name="Gasser R.B."/>
        </authorList>
    </citation>
    <scope>NUCLEOTIDE SEQUENCE [LARGE SCALE GENOMIC DNA]</scope>
</reference>
<dbReference type="OrthoDB" id="6247999at2759"/>
<feature type="region of interest" description="Disordered" evidence="1">
    <location>
        <begin position="217"/>
        <end position="277"/>
    </location>
</feature>
<proteinExistence type="predicted"/>
<dbReference type="AlphaFoldDB" id="A0A075AIM5"/>
<dbReference type="RefSeq" id="XP_009164380.1">
    <property type="nucleotide sequence ID" value="XM_009166116.1"/>
</dbReference>
<dbReference type="KEGG" id="ovi:T265_01978"/>
<dbReference type="PANTHER" id="PTHR19446">
    <property type="entry name" value="REVERSE TRANSCRIPTASES"/>
    <property type="match status" value="1"/>
</dbReference>
<organism evidence="2 3">
    <name type="scientific">Opisthorchis viverrini</name>
    <name type="common">Southeast Asian liver fluke</name>
    <dbReference type="NCBI Taxonomy" id="6198"/>
    <lineage>
        <taxon>Eukaryota</taxon>
        <taxon>Metazoa</taxon>
        <taxon>Spiralia</taxon>
        <taxon>Lophotrochozoa</taxon>
        <taxon>Platyhelminthes</taxon>
        <taxon>Trematoda</taxon>
        <taxon>Digenea</taxon>
        <taxon>Opisthorchiida</taxon>
        <taxon>Opisthorchiata</taxon>
        <taxon>Opisthorchiidae</taxon>
        <taxon>Opisthorchis</taxon>
    </lineage>
</organism>
<evidence type="ECO:0000313" key="2">
    <source>
        <dbReference type="EMBL" id="KER31894.1"/>
    </source>
</evidence>
<dbReference type="CTD" id="20316166"/>
<name>A0A075AIM5_OPIVI</name>
<protein>
    <recommendedName>
        <fullName evidence="4">Reverse transcriptase domain-containing protein</fullName>
    </recommendedName>
</protein>